<evidence type="ECO:0000313" key="3">
    <source>
        <dbReference type="Proteomes" id="UP001189429"/>
    </source>
</evidence>
<accession>A0ABN9RBJ9</accession>
<reference evidence="2" key="1">
    <citation type="submission" date="2023-10" db="EMBL/GenBank/DDBJ databases">
        <authorList>
            <person name="Chen Y."/>
            <person name="Shah S."/>
            <person name="Dougan E. K."/>
            <person name="Thang M."/>
            <person name="Chan C."/>
        </authorList>
    </citation>
    <scope>NUCLEOTIDE SEQUENCE [LARGE SCALE GENOMIC DNA]</scope>
</reference>
<feature type="compositionally biased region" description="Basic and acidic residues" evidence="1">
    <location>
        <begin position="1"/>
        <end position="12"/>
    </location>
</feature>
<organism evidence="2 3">
    <name type="scientific">Prorocentrum cordatum</name>
    <dbReference type="NCBI Taxonomy" id="2364126"/>
    <lineage>
        <taxon>Eukaryota</taxon>
        <taxon>Sar</taxon>
        <taxon>Alveolata</taxon>
        <taxon>Dinophyceae</taxon>
        <taxon>Prorocentrales</taxon>
        <taxon>Prorocentraceae</taxon>
        <taxon>Prorocentrum</taxon>
    </lineage>
</organism>
<comment type="caution">
    <text evidence="2">The sequence shown here is derived from an EMBL/GenBank/DDBJ whole genome shotgun (WGS) entry which is preliminary data.</text>
</comment>
<protein>
    <submittedName>
        <fullName evidence="2">Uncharacterized protein</fullName>
    </submittedName>
</protein>
<feature type="region of interest" description="Disordered" evidence="1">
    <location>
        <begin position="1"/>
        <end position="28"/>
    </location>
</feature>
<sequence>GGPEPAERHAEPELPTAEHTPTPTRTGMHWLRSAFPLRGPSGTGPPPPAGAAEELFARAPARWGHTAGLAPVKRGLRRAPRSGGRRGACAVPLPAAGTKGPPWHRAAASAKEAVAGDEDEDEDEEEEEEEEEEGLLPGPKPDCGVAAGRSWRQGRSAPGRLRVGWPASPQGSSCRWPPSRMHTQSDSIRVNST</sequence>
<keyword evidence="3" id="KW-1185">Reference proteome</keyword>
<proteinExistence type="predicted"/>
<feature type="compositionally biased region" description="Basic residues" evidence="1">
    <location>
        <begin position="74"/>
        <end position="84"/>
    </location>
</feature>
<feature type="compositionally biased region" description="Polar residues" evidence="1">
    <location>
        <begin position="181"/>
        <end position="193"/>
    </location>
</feature>
<feature type="compositionally biased region" description="Acidic residues" evidence="1">
    <location>
        <begin position="115"/>
        <end position="134"/>
    </location>
</feature>
<feature type="region of interest" description="Disordered" evidence="1">
    <location>
        <begin position="64"/>
        <end position="193"/>
    </location>
</feature>
<gene>
    <name evidence="2" type="ORF">PCOR1329_LOCUS19341</name>
</gene>
<feature type="non-terminal residue" evidence="2">
    <location>
        <position position="1"/>
    </location>
</feature>
<name>A0ABN9RBJ9_9DINO</name>
<evidence type="ECO:0000256" key="1">
    <source>
        <dbReference type="SAM" id="MobiDB-lite"/>
    </source>
</evidence>
<dbReference type="Proteomes" id="UP001189429">
    <property type="component" value="Unassembled WGS sequence"/>
</dbReference>
<evidence type="ECO:0000313" key="2">
    <source>
        <dbReference type="EMBL" id="CAK0816341.1"/>
    </source>
</evidence>
<dbReference type="EMBL" id="CAUYUJ010006168">
    <property type="protein sequence ID" value="CAK0816341.1"/>
    <property type="molecule type" value="Genomic_DNA"/>
</dbReference>